<name>A0A6J8E7J0_MYTCO</name>
<dbReference type="EMBL" id="CACVKT020008627">
    <property type="protein sequence ID" value="CAC5416337.1"/>
    <property type="molecule type" value="Genomic_DNA"/>
</dbReference>
<evidence type="ECO:0000313" key="2">
    <source>
        <dbReference type="Proteomes" id="UP000507470"/>
    </source>
</evidence>
<evidence type="ECO:0000313" key="1">
    <source>
        <dbReference type="EMBL" id="CAC5416337.1"/>
    </source>
</evidence>
<dbReference type="Proteomes" id="UP000507470">
    <property type="component" value="Unassembled WGS sequence"/>
</dbReference>
<organism evidence="1 2">
    <name type="scientific">Mytilus coruscus</name>
    <name type="common">Sea mussel</name>
    <dbReference type="NCBI Taxonomy" id="42192"/>
    <lineage>
        <taxon>Eukaryota</taxon>
        <taxon>Metazoa</taxon>
        <taxon>Spiralia</taxon>
        <taxon>Lophotrochozoa</taxon>
        <taxon>Mollusca</taxon>
        <taxon>Bivalvia</taxon>
        <taxon>Autobranchia</taxon>
        <taxon>Pteriomorphia</taxon>
        <taxon>Mytilida</taxon>
        <taxon>Mytiloidea</taxon>
        <taxon>Mytilidae</taxon>
        <taxon>Mytilinae</taxon>
        <taxon>Mytilus</taxon>
    </lineage>
</organism>
<dbReference type="OrthoDB" id="5986221at2759"/>
<protein>
    <submittedName>
        <fullName evidence="1">Uncharacterized protein</fullName>
    </submittedName>
</protein>
<dbReference type="AlphaFoldDB" id="A0A6J8E7J0"/>
<proteinExistence type="predicted"/>
<accession>A0A6J8E7J0</accession>
<gene>
    <name evidence="1" type="ORF">MCOR_48972</name>
</gene>
<sequence>MYQSGRSVVLGGDRRCDTPDDRNIEIGEEDKPFLQKELTELLHVICRPTALLLNNPSKSASEHHIENFEMMHSELCMIILMLCASKRYILTSIPCRRSRDKDCTGKFTLKAICDKNQIKGSDARCIAVKLEKLFHSLFLDGKISQDIVHKVSSMVDIIHIAYSPDEKRSTRQVLHLFENIIYNLEY</sequence>
<keyword evidence="2" id="KW-1185">Reference proteome</keyword>
<reference evidence="1 2" key="1">
    <citation type="submission" date="2020-06" db="EMBL/GenBank/DDBJ databases">
        <authorList>
            <person name="Li R."/>
            <person name="Bekaert M."/>
        </authorList>
    </citation>
    <scope>NUCLEOTIDE SEQUENCE [LARGE SCALE GENOMIC DNA]</scope>
    <source>
        <strain evidence="2">wild</strain>
    </source>
</reference>